<proteinExistence type="predicted"/>
<reference evidence="1" key="1">
    <citation type="journal article" date="2020" name="Nature">
        <title>Giant virus diversity and host interactions through global metagenomics.</title>
        <authorList>
            <person name="Schulz F."/>
            <person name="Roux S."/>
            <person name="Paez-Espino D."/>
            <person name="Jungbluth S."/>
            <person name="Walsh D.A."/>
            <person name="Denef V.J."/>
            <person name="McMahon K.D."/>
            <person name="Konstantinidis K.T."/>
            <person name="Eloe-Fadrosh E.A."/>
            <person name="Kyrpides N.C."/>
            <person name="Woyke T."/>
        </authorList>
    </citation>
    <scope>NUCLEOTIDE SEQUENCE</scope>
    <source>
        <strain evidence="1">GVMAG-M-3300010354-11</strain>
    </source>
</reference>
<name>A0A6C0BET0_9ZZZZ</name>
<organism evidence="1">
    <name type="scientific">viral metagenome</name>
    <dbReference type="NCBI Taxonomy" id="1070528"/>
    <lineage>
        <taxon>unclassified sequences</taxon>
        <taxon>metagenomes</taxon>
        <taxon>organismal metagenomes</taxon>
    </lineage>
</organism>
<accession>A0A6C0BET0</accession>
<protein>
    <submittedName>
        <fullName evidence="1">Uncharacterized protein</fullName>
    </submittedName>
</protein>
<dbReference type="EMBL" id="MN739147">
    <property type="protein sequence ID" value="QHS90807.1"/>
    <property type="molecule type" value="Genomic_DNA"/>
</dbReference>
<dbReference type="AlphaFoldDB" id="A0A6C0BET0"/>
<evidence type="ECO:0000313" key="1">
    <source>
        <dbReference type="EMBL" id="QHS90807.1"/>
    </source>
</evidence>
<sequence>MTFPSTILPSTYTLFYVARYNGTNQGRIFTGPSTTVNWLSGFWQAKTGVAFHNNWITQTTTNVHSGWFQATDQNDLFRSAKVNRTTGTPGNPSYVSSMMINGGWSGSEFTDWAVACVVVYNRALTSTEYTNIENELAAKYLL</sequence>